<keyword evidence="3" id="KW-1185">Reference proteome</keyword>
<comment type="caution">
    <text evidence="2">The sequence shown here is derived from an EMBL/GenBank/DDBJ whole genome shotgun (WGS) entry which is preliminary data.</text>
</comment>
<evidence type="ECO:0000313" key="2">
    <source>
        <dbReference type="EMBL" id="RKR90234.1"/>
    </source>
</evidence>
<gene>
    <name evidence="2" type="ORF">BDK92_4602</name>
</gene>
<feature type="domain" description="Ppx/GppA phosphatase N-terminal" evidence="1">
    <location>
        <begin position="33"/>
        <end position="322"/>
    </location>
</feature>
<proteinExistence type="predicted"/>
<dbReference type="EMBL" id="RBKT01000001">
    <property type="protein sequence ID" value="RKR90234.1"/>
    <property type="molecule type" value="Genomic_DNA"/>
</dbReference>
<protein>
    <submittedName>
        <fullName evidence="2">Ppx/GppA phosphatase</fullName>
    </submittedName>
</protein>
<evidence type="ECO:0000313" key="3">
    <source>
        <dbReference type="Proteomes" id="UP000277671"/>
    </source>
</evidence>
<dbReference type="Gene3D" id="3.30.420.150">
    <property type="entry name" value="Exopolyphosphatase. Domain 2"/>
    <property type="match status" value="1"/>
</dbReference>
<dbReference type="CDD" id="cd24119">
    <property type="entry name" value="ASKHA_NBD_MtPPX2-like"/>
    <property type="match status" value="1"/>
</dbReference>
<dbReference type="PANTHER" id="PTHR30005:SF13">
    <property type="entry name" value="EXOPOLYPHOSPHATASE 2"/>
    <property type="match status" value="1"/>
</dbReference>
<dbReference type="Pfam" id="PF02541">
    <property type="entry name" value="Ppx-GppA"/>
    <property type="match status" value="1"/>
</dbReference>
<dbReference type="InterPro" id="IPR050273">
    <property type="entry name" value="GppA/Ppx_hydrolase"/>
</dbReference>
<name>A0A495JPC3_9ACTN</name>
<evidence type="ECO:0000259" key="1">
    <source>
        <dbReference type="Pfam" id="PF02541"/>
    </source>
</evidence>
<dbReference type="InterPro" id="IPR003695">
    <property type="entry name" value="Ppx_GppA_N"/>
</dbReference>
<dbReference type="AlphaFoldDB" id="A0A495JPC3"/>
<sequence length="324" mass="33761">MTTRVAAIDCGTNSIRLLVADVPDLAAGPSASLVDVARRMEIVRLGQGVDRTGRLAPEAIERTRVALAGYAAEIAELGAERVRMCATSASRDASNADEFRAMVRETLGVAPEVVTGEEEARLSFTGAVRGLAADARSPYLVVDIGGGSTEFVVGDRTSGSATGDSSGIRVDAAISVDIGCVRMTERHLHDDPPTAAQVAAAETDIAAAVDRALGAVPGREAATLVGLAGSVTTVVAIALGLESYQPDRIHHARVSYDEVAKVTEDLLSRSSARRMEYPVMHPGRADVIAAGALVLRVIMERAGMSSVVASEHDILDGIAYSLMV</sequence>
<dbReference type="Gene3D" id="3.30.420.40">
    <property type="match status" value="1"/>
</dbReference>
<dbReference type="SUPFAM" id="SSF53067">
    <property type="entry name" value="Actin-like ATPase domain"/>
    <property type="match status" value="2"/>
</dbReference>
<dbReference type="PANTHER" id="PTHR30005">
    <property type="entry name" value="EXOPOLYPHOSPHATASE"/>
    <property type="match status" value="1"/>
</dbReference>
<accession>A0A495JPC3</accession>
<organism evidence="2 3">
    <name type="scientific">Micromonospora pisi</name>
    <dbReference type="NCBI Taxonomy" id="589240"/>
    <lineage>
        <taxon>Bacteria</taxon>
        <taxon>Bacillati</taxon>
        <taxon>Actinomycetota</taxon>
        <taxon>Actinomycetes</taxon>
        <taxon>Micromonosporales</taxon>
        <taxon>Micromonosporaceae</taxon>
        <taxon>Micromonospora</taxon>
    </lineage>
</organism>
<dbReference type="Proteomes" id="UP000277671">
    <property type="component" value="Unassembled WGS sequence"/>
</dbReference>
<reference evidence="2 3" key="1">
    <citation type="submission" date="2018-10" db="EMBL/GenBank/DDBJ databases">
        <title>Sequencing the genomes of 1000 actinobacteria strains.</title>
        <authorList>
            <person name="Klenk H.-P."/>
        </authorList>
    </citation>
    <scope>NUCLEOTIDE SEQUENCE [LARGE SCALE GENOMIC DNA]</scope>
    <source>
        <strain evidence="2 3">DSM 45175</strain>
    </source>
</reference>
<dbReference type="InterPro" id="IPR043129">
    <property type="entry name" value="ATPase_NBD"/>
</dbReference>
<dbReference type="GO" id="GO:0016462">
    <property type="term" value="F:pyrophosphatase activity"/>
    <property type="evidence" value="ECO:0007669"/>
    <property type="project" value="TreeGrafter"/>
</dbReference>